<protein>
    <submittedName>
        <fullName evidence="2">Uncharacterized protein</fullName>
    </submittedName>
</protein>
<comment type="caution">
    <text evidence="2">The sequence shown here is derived from an EMBL/GenBank/DDBJ whole genome shotgun (WGS) entry which is preliminary data.</text>
</comment>
<gene>
    <name evidence="2" type="ORF">EDC28_101321</name>
</gene>
<evidence type="ECO:0000313" key="3">
    <source>
        <dbReference type="Proteomes" id="UP000268033"/>
    </source>
</evidence>
<dbReference type="AlphaFoldDB" id="A0A3N1PPF8"/>
<keyword evidence="3" id="KW-1185">Reference proteome</keyword>
<feature type="signal peptide" evidence="1">
    <location>
        <begin position="1"/>
        <end position="17"/>
    </location>
</feature>
<proteinExistence type="predicted"/>
<evidence type="ECO:0000256" key="1">
    <source>
        <dbReference type="SAM" id="SignalP"/>
    </source>
</evidence>
<dbReference type="RefSeq" id="WP_123420443.1">
    <property type="nucleotide sequence ID" value="NZ_JBLXEP010000001.1"/>
</dbReference>
<evidence type="ECO:0000313" key="2">
    <source>
        <dbReference type="EMBL" id="ROQ30635.1"/>
    </source>
</evidence>
<name>A0A3N1PPF8_9GAMM</name>
<sequence length="178" mass="20623">MLRVFFALLFISFNALADNCSNLYEQHLATDAKLTYEKFDQTMGEGFRALEKEKCFLEAANLISFYIKETQNKEISLRWHLAQMRALSGDYQSAINNAKLSLVSSEMQAKFPIKWNDFVEANIGFWERDKDKLVRYRNEVSTGAKIKPNEINLVFLDRLINNFSETYQVAMYGNDKGS</sequence>
<keyword evidence="1" id="KW-0732">Signal</keyword>
<accession>A0A3N1PPF8</accession>
<dbReference type="EMBL" id="RJUL01000001">
    <property type="protein sequence ID" value="ROQ30635.1"/>
    <property type="molecule type" value="Genomic_DNA"/>
</dbReference>
<organism evidence="2 3">
    <name type="scientific">Gallaecimonas pentaromativorans</name>
    <dbReference type="NCBI Taxonomy" id="584787"/>
    <lineage>
        <taxon>Bacteria</taxon>
        <taxon>Pseudomonadati</taxon>
        <taxon>Pseudomonadota</taxon>
        <taxon>Gammaproteobacteria</taxon>
        <taxon>Enterobacterales</taxon>
        <taxon>Gallaecimonadaceae</taxon>
        <taxon>Gallaecimonas</taxon>
    </lineage>
</organism>
<reference evidence="2 3" key="1">
    <citation type="submission" date="2018-11" db="EMBL/GenBank/DDBJ databases">
        <title>Genomic Encyclopedia of Type Strains, Phase IV (KMG-IV): sequencing the most valuable type-strain genomes for metagenomic binning, comparative biology and taxonomic classification.</title>
        <authorList>
            <person name="Goeker M."/>
        </authorList>
    </citation>
    <scope>NUCLEOTIDE SEQUENCE [LARGE SCALE GENOMIC DNA]</scope>
    <source>
        <strain evidence="2 3">DSM 21945</strain>
    </source>
</reference>
<dbReference type="Proteomes" id="UP000268033">
    <property type="component" value="Unassembled WGS sequence"/>
</dbReference>
<feature type="chain" id="PRO_5018327858" evidence="1">
    <location>
        <begin position="18"/>
        <end position="178"/>
    </location>
</feature>